<feature type="compositionally biased region" description="Polar residues" evidence="1">
    <location>
        <begin position="174"/>
        <end position="189"/>
    </location>
</feature>
<dbReference type="EMBL" id="JARKIB010000112">
    <property type="protein sequence ID" value="KAJ7738361.1"/>
    <property type="molecule type" value="Genomic_DNA"/>
</dbReference>
<evidence type="ECO:0000313" key="3">
    <source>
        <dbReference type="Proteomes" id="UP001215598"/>
    </source>
</evidence>
<organism evidence="2 3">
    <name type="scientific">Mycena metata</name>
    <dbReference type="NCBI Taxonomy" id="1033252"/>
    <lineage>
        <taxon>Eukaryota</taxon>
        <taxon>Fungi</taxon>
        <taxon>Dikarya</taxon>
        <taxon>Basidiomycota</taxon>
        <taxon>Agaricomycotina</taxon>
        <taxon>Agaricomycetes</taxon>
        <taxon>Agaricomycetidae</taxon>
        <taxon>Agaricales</taxon>
        <taxon>Marasmiineae</taxon>
        <taxon>Mycenaceae</taxon>
        <taxon>Mycena</taxon>
    </lineage>
</organism>
<dbReference type="Proteomes" id="UP001215598">
    <property type="component" value="Unassembled WGS sequence"/>
</dbReference>
<sequence length="200" mass="21381">MSRISAAAPVLCEPPLFNGAPNSNSTANTPAASLFMVMLTANSEDAPEQTNIRPTKNDALSLHVRPTAPTAPRARVQTDPAHGPATDHHTTLIFGAYLGLSGKRYTTGYRTTKTTPTTHEPGLGTAVIAVIAATPAPQKRKRPMWVARRTTHDGHRIGSTKSEVSKVGAGETMAKTQSTTKRGQSQSARQRIICECSTRR</sequence>
<evidence type="ECO:0000313" key="2">
    <source>
        <dbReference type="EMBL" id="KAJ7738361.1"/>
    </source>
</evidence>
<feature type="region of interest" description="Disordered" evidence="1">
    <location>
        <begin position="69"/>
        <end position="88"/>
    </location>
</feature>
<gene>
    <name evidence="2" type="ORF">B0H16DRAFT_1729943</name>
</gene>
<evidence type="ECO:0000256" key="1">
    <source>
        <dbReference type="SAM" id="MobiDB-lite"/>
    </source>
</evidence>
<protein>
    <submittedName>
        <fullName evidence="2">Uncharacterized protein</fullName>
    </submittedName>
</protein>
<comment type="caution">
    <text evidence="2">The sequence shown here is derived from an EMBL/GenBank/DDBJ whole genome shotgun (WGS) entry which is preliminary data.</text>
</comment>
<dbReference type="AlphaFoldDB" id="A0AAD7I9X0"/>
<proteinExistence type="predicted"/>
<reference evidence="2" key="1">
    <citation type="submission" date="2023-03" db="EMBL/GenBank/DDBJ databases">
        <title>Massive genome expansion in bonnet fungi (Mycena s.s.) driven by repeated elements and novel gene families across ecological guilds.</title>
        <authorList>
            <consortium name="Lawrence Berkeley National Laboratory"/>
            <person name="Harder C.B."/>
            <person name="Miyauchi S."/>
            <person name="Viragh M."/>
            <person name="Kuo A."/>
            <person name="Thoen E."/>
            <person name="Andreopoulos B."/>
            <person name="Lu D."/>
            <person name="Skrede I."/>
            <person name="Drula E."/>
            <person name="Henrissat B."/>
            <person name="Morin E."/>
            <person name="Kohler A."/>
            <person name="Barry K."/>
            <person name="LaButti K."/>
            <person name="Morin E."/>
            <person name="Salamov A."/>
            <person name="Lipzen A."/>
            <person name="Mereny Z."/>
            <person name="Hegedus B."/>
            <person name="Baldrian P."/>
            <person name="Stursova M."/>
            <person name="Weitz H."/>
            <person name="Taylor A."/>
            <person name="Grigoriev I.V."/>
            <person name="Nagy L.G."/>
            <person name="Martin F."/>
            <person name="Kauserud H."/>
        </authorList>
    </citation>
    <scope>NUCLEOTIDE SEQUENCE</scope>
    <source>
        <strain evidence="2">CBHHK182m</strain>
    </source>
</reference>
<name>A0AAD7I9X0_9AGAR</name>
<feature type="region of interest" description="Disordered" evidence="1">
    <location>
        <begin position="155"/>
        <end position="200"/>
    </location>
</feature>
<keyword evidence="3" id="KW-1185">Reference proteome</keyword>
<accession>A0AAD7I9X0</accession>